<keyword evidence="1" id="KW-1133">Transmembrane helix</keyword>
<sequence>MSANNYYLFPELPELNPGSFLQGAKYTGNSYELEGYKLYAFIDCLDQIDAAFWVAPVQTPGKTSSSVKFYQFQMPGDPPKFEKYGLKSKFENPEKGTIIYLPPKQLISLSAKYNSISVKGGKWPEAYITFHKFAAYAHLDVIPQLSRKYIRNQSIQELDNLFHKLYDVSDTPTTLRSLFVEIHGLLEFFCFSPPNILNYSKSIKEDEFYYFGSLKQSMSIFHSKCFPNDLIGRACITPISVKQLRAMQRFVRISLSKIAQDPGNDIKNTTTAIHQFQSENGLPVGNCNSETLRTMWRLMLAKSPDPITTLSQAKVSLNLDMIHEDDLFGNIDGQNCSPSGQKIADGLSKVIAKLPSPSSALAKAQDVVIAASREAAKEFQTVGNDVSALEEKVKGVMTFANDVNEEASRASERAELSIRIVDGLEQMNNEVSEKVILVKQRLDKQLARTNLLTLLIIILVIISVFQWLKRKNKIPVLHGRNPP</sequence>
<proteinExistence type="predicted"/>
<name>A0ABR2ICU5_9EUKA</name>
<evidence type="ECO:0000256" key="1">
    <source>
        <dbReference type="SAM" id="Phobius"/>
    </source>
</evidence>
<comment type="caution">
    <text evidence="2">The sequence shown here is derived from an EMBL/GenBank/DDBJ whole genome shotgun (WGS) entry which is preliminary data.</text>
</comment>
<protein>
    <recommendedName>
        <fullName evidence="4">Peptidoglycan binding-like domain-containing protein</fullName>
    </recommendedName>
</protein>
<keyword evidence="1" id="KW-0812">Transmembrane</keyword>
<evidence type="ECO:0000313" key="3">
    <source>
        <dbReference type="Proteomes" id="UP001470230"/>
    </source>
</evidence>
<keyword evidence="3" id="KW-1185">Reference proteome</keyword>
<organism evidence="2 3">
    <name type="scientific">Tritrichomonas musculus</name>
    <dbReference type="NCBI Taxonomy" id="1915356"/>
    <lineage>
        <taxon>Eukaryota</taxon>
        <taxon>Metamonada</taxon>
        <taxon>Parabasalia</taxon>
        <taxon>Tritrichomonadida</taxon>
        <taxon>Tritrichomonadidae</taxon>
        <taxon>Tritrichomonas</taxon>
    </lineage>
</organism>
<evidence type="ECO:0000313" key="2">
    <source>
        <dbReference type="EMBL" id="KAK8860821.1"/>
    </source>
</evidence>
<dbReference type="EMBL" id="JAPFFF010000018">
    <property type="protein sequence ID" value="KAK8860821.1"/>
    <property type="molecule type" value="Genomic_DNA"/>
</dbReference>
<keyword evidence="1" id="KW-0472">Membrane</keyword>
<gene>
    <name evidence="2" type="ORF">M9Y10_012512</name>
</gene>
<feature type="transmembrane region" description="Helical" evidence="1">
    <location>
        <begin position="451"/>
        <end position="468"/>
    </location>
</feature>
<reference evidence="2 3" key="1">
    <citation type="submission" date="2024-04" db="EMBL/GenBank/DDBJ databases">
        <title>Tritrichomonas musculus Genome.</title>
        <authorList>
            <person name="Alves-Ferreira E."/>
            <person name="Grigg M."/>
            <person name="Lorenzi H."/>
            <person name="Galac M."/>
        </authorList>
    </citation>
    <scope>NUCLEOTIDE SEQUENCE [LARGE SCALE GENOMIC DNA]</scope>
    <source>
        <strain evidence="2 3">EAF2021</strain>
    </source>
</reference>
<evidence type="ECO:0008006" key="4">
    <source>
        <dbReference type="Google" id="ProtNLM"/>
    </source>
</evidence>
<accession>A0ABR2ICU5</accession>
<dbReference type="Proteomes" id="UP001470230">
    <property type="component" value="Unassembled WGS sequence"/>
</dbReference>